<dbReference type="RefSeq" id="WP_306994528.1">
    <property type="nucleotide sequence ID" value="NZ_JAUSUT010000001.1"/>
</dbReference>
<dbReference type="Proteomes" id="UP001229651">
    <property type="component" value="Unassembled WGS sequence"/>
</dbReference>
<proteinExistence type="predicted"/>
<dbReference type="Pfam" id="PF05800">
    <property type="entry name" value="GvpO"/>
    <property type="match status" value="1"/>
</dbReference>
<keyword evidence="2" id="KW-1185">Reference proteome</keyword>
<protein>
    <recommendedName>
        <fullName evidence="3">Gas vesicle synthesis protein GvpO</fullName>
    </recommendedName>
</protein>
<evidence type="ECO:0000313" key="2">
    <source>
        <dbReference type="Proteomes" id="UP001229651"/>
    </source>
</evidence>
<organism evidence="1 2">
    <name type="scientific">Amycolatopsis thermophila</name>
    <dbReference type="NCBI Taxonomy" id="206084"/>
    <lineage>
        <taxon>Bacteria</taxon>
        <taxon>Bacillati</taxon>
        <taxon>Actinomycetota</taxon>
        <taxon>Actinomycetes</taxon>
        <taxon>Pseudonocardiales</taxon>
        <taxon>Pseudonocardiaceae</taxon>
        <taxon>Amycolatopsis</taxon>
    </lineage>
</organism>
<evidence type="ECO:0000313" key="1">
    <source>
        <dbReference type="EMBL" id="MDQ0380514.1"/>
    </source>
</evidence>
<accession>A0ABU0EZH1</accession>
<sequence length="96" mass="10174">MAGEDGRGLTASEAASKALGHAGELITSDPVAVTSVEPVEDGWLIEVEVLEERRIPSSADMLAIYELELDLGGDLLAYRRTKRYVRGQAGTGSEVG</sequence>
<name>A0ABU0EZH1_9PSEU</name>
<dbReference type="EMBL" id="JAUSUT010000001">
    <property type="protein sequence ID" value="MDQ0380514.1"/>
    <property type="molecule type" value="Genomic_DNA"/>
</dbReference>
<dbReference type="InterPro" id="IPR008634">
    <property type="entry name" value="Gas-vesicle_GvpO"/>
</dbReference>
<evidence type="ECO:0008006" key="3">
    <source>
        <dbReference type="Google" id="ProtNLM"/>
    </source>
</evidence>
<reference evidence="1 2" key="1">
    <citation type="submission" date="2023-07" db="EMBL/GenBank/DDBJ databases">
        <title>Sequencing the genomes of 1000 actinobacteria strains.</title>
        <authorList>
            <person name="Klenk H.-P."/>
        </authorList>
    </citation>
    <scope>NUCLEOTIDE SEQUENCE [LARGE SCALE GENOMIC DNA]</scope>
    <source>
        <strain evidence="1 2">DSM 45805</strain>
    </source>
</reference>
<gene>
    <name evidence="1" type="ORF">FB470_004508</name>
</gene>
<comment type="caution">
    <text evidence="1">The sequence shown here is derived from an EMBL/GenBank/DDBJ whole genome shotgun (WGS) entry which is preliminary data.</text>
</comment>